<evidence type="ECO:0000313" key="5">
    <source>
        <dbReference type="EMBL" id="AEA65970.1"/>
    </source>
</evidence>
<dbReference type="GO" id="GO:0003700">
    <property type="term" value="F:DNA-binding transcription factor activity"/>
    <property type="evidence" value="ECO:0007669"/>
    <property type="project" value="InterPro"/>
</dbReference>
<dbReference type="EMBL" id="CP002604">
    <property type="protein sequence ID" value="AEA65970.1"/>
    <property type="molecule type" value="Genomic_DNA"/>
</dbReference>
<evidence type="ECO:0000256" key="2">
    <source>
        <dbReference type="ARBA" id="ARBA00023125"/>
    </source>
</evidence>
<sequence>MPASSQLPMSAEIAISTLLSAIDAEQTTSPGHRLLHARLQDGLDLLIWRGEQPEPLSMNVRDDWGRVQFCCALEGHSSFSFSSGRRSAEFALPAGSACISFAPGCRGRSTHSGRIENVTVSIRRELLAQLAPDIDDALRHELDSERCYMLCRSNAEMRILAHSLSDVLRRQSKTDPRVPSRASLWLLGQSLALASLIIDAQRNAATDSLLRPGDHPKLLRARDHLLADLTFAPTIAELAKQTGLSERKLKSGFQQIFGNSVYGLFQRERMHEARRRLIVNDSPVMTVAADMGYANASHFAAAFQKEFGVTPSTLRKHR</sequence>
<organism evidence="5 6">
    <name type="scientific">Burkholderia gladioli (strain BSR3)</name>
    <dbReference type="NCBI Taxonomy" id="999541"/>
    <lineage>
        <taxon>Bacteria</taxon>
        <taxon>Pseudomonadati</taxon>
        <taxon>Pseudomonadota</taxon>
        <taxon>Betaproteobacteria</taxon>
        <taxon>Burkholderiales</taxon>
        <taxon>Burkholderiaceae</taxon>
        <taxon>Burkholderia</taxon>
    </lineage>
</organism>
<keyword evidence="6" id="KW-1185">Reference proteome</keyword>
<keyword evidence="2" id="KW-0238">DNA-binding</keyword>
<proteinExistence type="predicted"/>
<dbReference type="SMART" id="SM00342">
    <property type="entry name" value="HTH_ARAC"/>
    <property type="match status" value="1"/>
</dbReference>
<dbReference type="PANTHER" id="PTHR47893:SF1">
    <property type="entry name" value="REGULATORY PROTEIN PCHR"/>
    <property type="match status" value="1"/>
</dbReference>
<dbReference type="InterPro" id="IPR009057">
    <property type="entry name" value="Homeodomain-like_sf"/>
</dbReference>
<feature type="domain" description="HTH araC/xylS-type" evidence="4">
    <location>
        <begin position="219"/>
        <end position="317"/>
    </location>
</feature>
<dbReference type="Gene3D" id="1.10.10.60">
    <property type="entry name" value="Homeodomain-like"/>
    <property type="match status" value="1"/>
</dbReference>
<dbReference type="GO" id="GO:0043565">
    <property type="term" value="F:sequence-specific DNA binding"/>
    <property type="evidence" value="ECO:0007669"/>
    <property type="project" value="InterPro"/>
</dbReference>
<dbReference type="PROSITE" id="PS00041">
    <property type="entry name" value="HTH_ARAC_FAMILY_1"/>
    <property type="match status" value="1"/>
</dbReference>
<evidence type="ECO:0000256" key="1">
    <source>
        <dbReference type="ARBA" id="ARBA00023015"/>
    </source>
</evidence>
<keyword evidence="3" id="KW-0804">Transcription</keyword>
<gene>
    <name evidence="5" type="ordered locus">bgla_4p2050</name>
</gene>
<dbReference type="SUPFAM" id="SSF46689">
    <property type="entry name" value="Homeodomain-like"/>
    <property type="match status" value="1"/>
</dbReference>
<dbReference type="Pfam" id="PF12833">
    <property type="entry name" value="HTH_18"/>
    <property type="match status" value="1"/>
</dbReference>
<dbReference type="AlphaFoldDB" id="F2LSV0"/>
<reference evidence="5 6" key="1">
    <citation type="journal article" date="2011" name="J. Bacteriol.">
        <title>Complete genome sequence of Burkholderia gladioli BSR3.</title>
        <authorList>
            <person name="Seo Y.S."/>
            <person name="Lim J."/>
            <person name="Choi B.S."/>
            <person name="Kim H."/>
            <person name="Goo E."/>
            <person name="Lee B."/>
            <person name="Lim J.S."/>
            <person name="Choi I.Y."/>
            <person name="Moon J.S."/>
            <person name="Kim J."/>
            <person name="Hwang I."/>
        </authorList>
    </citation>
    <scope>NUCLEOTIDE SEQUENCE [LARGE SCALE GENOMIC DNA]</scope>
    <source>
        <strain evidence="6">BSR3</strain>
    </source>
</reference>
<keyword evidence="1" id="KW-0805">Transcription regulation</keyword>
<dbReference type="HOGENOM" id="CLU_052345_4_2_4"/>
<dbReference type="InterPro" id="IPR020449">
    <property type="entry name" value="Tscrpt_reg_AraC-type_HTH"/>
</dbReference>
<dbReference type="InterPro" id="IPR018060">
    <property type="entry name" value="HTH_AraC"/>
</dbReference>
<evidence type="ECO:0000256" key="3">
    <source>
        <dbReference type="ARBA" id="ARBA00023163"/>
    </source>
</evidence>
<protein>
    <submittedName>
        <fullName evidence="5">Transcriptional regulator, AraC family</fullName>
    </submittedName>
</protein>
<evidence type="ECO:0000313" key="6">
    <source>
        <dbReference type="Proteomes" id="UP000008316"/>
    </source>
</evidence>
<accession>F2LSV0</accession>
<dbReference type="InterPro" id="IPR053142">
    <property type="entry name" value="PchR_regulatory_protein"/>
</dbReference>
<geneLocation type="plasmid" evidence="5 6">
    <name>bgla_4p</name>
</geneLocation>
<dbReference type="PANTHER" id="PTHR47893">
    <property type="entry name" value="REGULATORY PROTEIN PCHR"/>
    <property type="match status" value="1"/>
</dbReference>
<dbReference type="InterPro" id="IPR018062">
    <property type="entry name" value="HTH_AraC-typ_CS"/>
</dbReference>
<keyword evidence="5" id="KW-0614">Plasmid</keyword>
<dbReference type="PRINTS" id="PR00032">
    <property type="entry name" value="HTHARAC"/>
</dbReference>
<dbReference type="Proteomes" id="UP000008316">
    <property type="component" value="Plasmid bgla_4p"/>
</dbReference>
<name>F2LSV0_BURGS</name>
<dbReference type="KEGG" id="bgd:bgla_4p2050"/>
<dbReference type="PROSITE" id="PS01124">
    <property type="entry name" value="HTH_ARAC_FAMILY_2"/>
    <property type="match status" value="1"/>
</dbReference>
<evidence type="ECO:0000259" key="4">
    <source>
        <dbReference type="PROSITE" id="PS01124"/>
    </source>
</evidence>